<organism evidence="1 2">
    <name type="scientific">Nannocystis pusilla</name>
    <dbReference type="NCBI Taxonomy" id="889268"/>
    <lineage>
        <taxon>Bacteria</taxon>
        <taxon>Pseudomonadati</taxon>
        <taxon>Myxococcota</taxon>
        <taxon>Polyangia</taxon>
        <taxon>Nannocystales</taxon>
        <taxon>Nannocystaceae</taxon>
        <taxon>Nannocystis</taxon>
    </lineage>
</organism>
<name>A0A9X3J2W3_9BACT</name>
<keyword evidence="2" id="KW-1185">Reference proteome</keyword>
<sequence length="54" mass="5979">MSARWPSTLTESSVYELVPPSFSFLGGWPSTRWNTLSMPIAYTLPSGASAMRVR</sequence>
<gene>
    <name evidence="1" type="ORF">OV079_42980</name>
</gene>
<dbReference type="Proteomes" id="UP001150924">
    <property type="component" value="Unassembled WGS sequence"/>
</dbReference>
<reference evidence="1" key="1">
    <citation type="submission" date="2022-11" db="EMBL/GenBank/DDBJ databases">
        <title>Minimal conservation of predation-associated metabolite biosynthetic gene clusters underscores biosynthetic potential of Myxococcota including descriptions for ten novel species: Archangium lansinium sp. nov., Myxococcus landrumus sp. nov., Nannocystis bai.</title>
        <authorList>
            <person name="Ahearne A."/>
            <person name="Stevens C."/>
            <person name="Phillips K."/>
        </authorList>
    </citation>
    <scope>NUCLEOTIDE SEQUENCE</scope>
    <source>
        <strain evidence="1">Na p29</strain>
    </source>
</reference>
<dbReference type="EMBL" id="JAPNKE010000002">
    <property type="protein sequence ID" value="MCY1012194.1"/>
    <property type="molecule type" value="Genomic_DNA"/>
</dbReference>
<protein>
    <submittedName>
        <fullName evidence="1">Uncharacterized protein</fullName>
    </submittedName>
</protein>
<dbReference type="AlphaFoldDB" id="A0A9X3J2W3"/>
<proteinExistence type="predicted"/>
<accession>A0A9X3J2W3</accession>
<dbReference type="RefSeq" id="WP_267775523.1">
    <property type="nucleotide sequence ID" value="NZ_JAPNKE010000002.1"/>
</dbReference>
<evidence type="ECO:0000313" key="1">
    <source>
        <dbReference type="EMBL" id="MCY1012194.1"/>
    </source>
</evidence>
<comment type="caution">
    <text evidence="1">The sequence shown here is derived from an EMBL/GenBank/DDBJ whole genome shotgun (WGS) entry which is preliminary data.</text>
</comment>
<evidence type="ECO:0000313" key="2">
    <source>
        <dbReference type="Proteomes" id="UP001150924"/>
    </source>
</evidence>